<sequence length="175" mass="19452">MLPSGRSAMFPRLARVNHSCRPNAAHLWNPAARGDRVDWVAARDIEAGEEITVTYVNLLMTAAERQQRLAQYGFTCDCAVCVDQGETDSRRARMGVLLLTLNENPEGRGNDGIAALGENLQLLRWAEELVQMLEEEALVDYLPQAYGYAGKLSSVLGDDEAAMDWRRKEAEILSI</sequence>
<dbReference type="Gene3D" id="2.170.270.10">
    <property type="entry name" value="SET domain"/>
    <property type="match status" value="1"/>
</dbReference>
<dbReference type="OrthoDB" id="438641at2759"/>
<protein>
    <submittedName>
        <fullName evidence="2">Putative set domain-containing protein 5 protein</fullName>
    </submittedName>
</protein>
<dbReference type="Proteomes" id="UP000012174">
    <property type="component" value="Unassembled WGS sequence"/>
</dbReference>
<keyword evidence="3" id="KW-1185">Reference proteome</keyword>
<dbReference type="Pfam" id="PF00856">
    <property type="entry name" value="SET"/>
    <property type="match status" value="1"/>
</dbReference>
<accession>M7T8N1</accession>
<proteinExistence type="predicted"/>
<dbReference type="InterPro" id="IPR053185">
    <property type="entry name" value="SET_domain_protein"/>
</dbReference>
<dbReference type="HOGENOM" id="CLU_1532545_0_0_1"/>
<dbReference type="InterPro" id="IPR001214">
    <property type="entry name" value="SET_dom"/>
</dbReference>
<dbReference type="KEGG" id="ela:UCREL1_10044"/>
<dbReference type="PROSITE" id="PS50280">
    <property type="entry name" value="SET"/>
    <property type="match status" value="1"/>
</dbReference>
<dbReference type="CDD" id="cd20071">
    <property type="entry name" value="SET_SMYD"/>
    <property type="match status" value="1"/>
</dbReference>
<gene>
    <name evidence="2" type="ORF">UCREL1_10044</name>
</gene>
<reference evidence="3" key="1">
    <citation type="journal article" date="2013" name="Genome Announc.">
        <title>Draft genome sequence of the grapevine dieback fungus Eutypa lata UCR-EL1.</title>
        <authorList>
            <person name="Blanco-Ulate B."/>
            <person name="Rolshausen P.E."/>
            <person name="Cantu D."/>
        </authorList>
    </citation>
    <scope>NUCLEOTIDE SEQUENCE [LARGE SCALE GENOMIC DNA]</scope>
    <source>
        <strain evidence="3">UCR-EL1</strain>
    </source>
</reference>
<dbReference type="AlphaFoldDB" id="M7T8N1"/>
<dbReference type="PANTHER" id="PTHR47332:SF4">
    <property type="entry name" value="SET DOMAIN-CONTAINING PROTEIN 5"/>
    <property type="match status" value="1"/>
</dbReference>
<dbReference type="SUPFAM" id="SSF82199">
    <property type="entry name" value="SET domain"/>
    <property type="match status" value="1"/>
</dbReference>
<evidence type="ECO:0000259" key="1">
    <source>
        <dbReference type="PROSITE" id="PS50280"/>
    </source>
</evidence>
<name>M7T8N1_EUTLA</name>
<dbReference type="PANTHER" id="PTHR47332">
    <property type="entry name" value="SET DOMAIN-CONTAINING PROTEIN 5"/>
    <property type="match status" value="1"/>
</dbReference>
<evidence type="ECO:0000313" key="2">
    <source>
        <dbReference type="EMBL" id="EMR63015.1"/>
    </source>
</evidence>
<evidence type="ECO:0000313" key="3">
    <source>
        <dbReference type="Proteomes" id="UP000012174"/>
    </source>
</evidence>
<dbReference type="eggNOG" id="KOG2084">
    <property type="taxonomic scope" value="Eukaryota"/>
</dbReference>
<organism evidence="2 3">
    <name type="scientific">Eutypa lata (strain UCR-EL1)</name>
    <name type="common">Grapevine dieback disease fungus</name>
    <name type="synonym">Eutypa armeniacae</name>
    <dbReference type="NCBI Taxonomy" id="1287681"/>
    <lineage>
        <taxon>Eukaryota</taxon>
        <taxon>Fungi</taxon>
        <taxon>Dikarya</taxon>
        <taxon>Ascomycota</taxon>
        <taxon>Pezizomycotina</taxon>
        <taxon>Sordariomycetes</taxon>
        <taxon>Xylariomycetidae</taxon>
        <taxon>Xylariales</taxon>
        <taxon>Diatrypaceae</taxon>
        <taxon>Eutypa</taxon>
    </lineage>
</organism>
<feature type="domain" description="SET" evidence="1">
    <location>
        <begin position="1"/>
        <end position="56"/>
    </location>
</feature>
<dbReference type="STRING" id="1287681.M7T8N1"/>
<dbReference type="OMA" id="TMEDATG"/>
<dbReference type="InterPro" id="IPR046341">
    <property type="entry name" value="SET_dom_sf"/>
</dbReference>
<dbReference type="EMBL" id="KB707313">
    <property type="protein sequence ID" value="EMR63015.1"/>
    <property type="molecule type" value="Genomic_DNA"/>
</dbReference>